<protein>
    <submittedName>
        <fullName evidence="3">NACHT domain-containing protein</fullName>
    </submittedName>
</protein>
<evidence type="ECO:0000313" key="4">
    <source>
        <dbReference type="Proteomes" id="UP001167796"/>
    </source>
</evidence>
<accession>A0ABT9AGL8</accession>
<feature type="domain" description="NACHT" evidence="1">
    <location>
        <begin position="118"/>
        <end position="258"/>
    </location>
</feature>
<sequence>MDINLTSAKDLLASTKPLVDPILAVLLAPKIKAIEGFLRKRGIDKKLSEAAIEESFRAYLTRAYQKFCIMNILVFPNQQIIIKDIYQPLTLVSNKDHRSFKINAFERGYIEPYERILLSDTAGMGKSTLMKWIGASIIEQNLSIPILIELKRLGDKHKVIDEICTQLGDIFGDFDKEVIAHLINQGEFTFLLDGFDEVRNEYRGAVIEDIKDFIQKSGNNWYILTSRPESALTAFGDFQVFNIRPLTPDESYQLIKKYDGVNLNKVGDQLIRDIKGKLAQVREFLVNPFLVSLLYKTYTYNKDIPSKKTTFYEEVYGALYKHHDLSKDGFKRNKKSGLDFQDFRAVVNQLAFDTAKAGEVEYSEQELIKLLDDVRPKCAGITFKSSDFAEDIELNVPLFNREGNVLKWAHKSLQDFFAASYISASAKKETIVELIYKSQRSNYLNIIDFLFEMEYKLVRNIILYEIAQSFIDFCDNSFKNLSGISRDLIRKRQEIAFDVSSAFIRVDNEDLFADDNHLSLKERLHIKRNERLFGYNLASNPESNDQSLHASGMSFRHEVINILFKKGLSIVKPLSLAKQPVDEILYSIPLDTAFVFDERKENPLNERKQFSDFTDLLKNDRRITGSDLCLLDYDACVQLVKLVDESKAYEEEKSELDGL</sequence>
<comment type="caution">
    <text evidence="3">The sequence shown here is derived from an EMBL/GenBank/DDBJ whole genome shotgun (WGS) entry which is preliminary data.</text>
</comment>
<dbReference type="Pfam" id="PF05729">
    <property type="entry name" value="NACHT"/>
    <property type="match status" value="1"/>
</dbReference>
<dbReference type="Gene3D" id="3.40.50.300">
    <property type="entry name" value="P-loop containing nucleotide triphosphate hydrolases"/>
    <property type="match status" value="1"/>
</dbReference>
<evidence type="ECO:0000259" key="2">
    <source>
        <dbReference type="Pfam" id="PF22711"/>
    </source>
</evidence>
<organism evidence="3 4">
    <name type="scientific">Hymenobacter mellowenesis</name>
    <dbReference type="NCBI Taxonomy" id="3063995"/>
    <lineage>
        <taxon>Bacteria</taxon>
        <taxon>Pseudomonadati</taxon>
        <taxon>Bacteroidota</taxon>
        <taxon>Cytophagia</taxon>
        <taxon>Cytophagales</taxon>
        <taxon>Hymenobacteraceae</taxon>
        <taxon>Hymenobacter</taxon>
    </lineage>
</organism>
<dbReference type="PANTHER" id="PTHR46844:SF1">
    <property type="entry name" value="SLR5058 PROTEIN"/>
    <property type="match status" value="1"/>
</dbReference>
<keyword evidence="4" id="KW-1185">Reference proteome</keyword>
<dbReference type="InterPro" id="IPR007111">
    <property type="entry name" value="NACHT_NTPase"/>
</dbReference>
<dbReference type="EMBL" id="JAUQSX010000014">
    <property type="protein sequence ID" value="MDO7849012.1"/>
    <property type="molecule type" value="Genomic_DNA"/>
</dbReference>
<evidence type="ECO:0000313" key="3">
    <source>
        <dbReference type="EMBL" id="MDO7849012.1"/>
    </source>
</evidence>
<name>A0ABT9AGL8_9BACT</name>
<feature type="domain" description="Short NACHT-associated C-terminal" evidence="2">
    <location>
        <begin position="454"/>
        <end position="641"/>
    </location>
</feature>
<dbReference type="Pfam" id="PF22711">
    <property type="entry name" value="SNaCT5"/>
    <property type="match status" value="1"/>
</dbReference>
<gene>
    <name evidence="3" type="ORF">Q5H92_21790</name>
</gene>
<dbReference type="PANTHER" id="PTHR46844">
    <property type="entry name" value="SLR5058 PROTEIN"/>
    <property type="match status" value="1"/>
</dbReference>
<dbReference type="InterPro" id="IPR055036">
    <property type="entry name" value="SNaCT5"/>
</dbReference>
<dbReference type="RefSeq" id="WP_305013681.1">
    <property type="nucleotide sequence ID" value="NZ_JAUQSX010000014.1"/>
</dbReference>
<dbReference type="Proteomes" id="UP001167796">
    <property type="component" value="Unassembled WGS sequence"/>
</dbReference>
<dbReference type="SUPFAM" id="SSF52540">
    <property type="entry name" value="P-loop containing nucleoside triphosphate hydrolases"/>
    <property type="match status" value="1"/>
</dbReference>
<proteinExistence type="predicted"/>
<reference evidence="3" key="1">
    <citation type="submission" date="2023-07" db="EMBL/GenBank/DDBJ databases">
        <authorList>
            <person name="Kim M.K."/>
        </authorList>
    </citation>
    <scope>NUCLEOTIDE SEQUENCE</scope>
    <source>
        <strain evidence="3">M29</strain>
    </source>
</reference>
<dbReference type="InterPro" id="IPR027417">
    <property type="entry name" value="P-loop_NTPase"/>
</dbReference>
<evidence type="ECO:0000259" key="1">
    <source>
        <dbReference type="Pfam" id="PF05729"/>
    </source>
</evidence>